<accession>A0ABU5ZTR9</accession>
<proteinExistence type="predicted"/>
<dbReference type="Proteomes" id="UP001327027">
    <property type="component" value="Unassembled WGS sequence"/>
</dbReference>
<organism evidence="1 2">
    <name type="scientific">Aquimarina gracilis</name>
    <dbReference type="NCBI Taxonomy" id="874422"/>
    <lineage>
        <taxon>Bacteria</taxon>
        <taxon>Pseudomonadati</taxon>
        <taxon>Bacteroidota</taxon>
        <taxon>Flavobacteriia</taxon>
        <taxon>Flavobacteriales</taxon>
        <taxon>Flavobacteriaceae</taxon>
        <taxon>Aquimarina</taxon>
    </lineage>
</organism>
<reference evidence="1 2" key="1">
    <citation type="journal article" date="2013" name="Int. J. Syst. Evol. Microbiol.">
        <title>Aquimarina gracilis sp. nov., isolated from the gut microflora of a mussel, Mytilus coruscus, and emended description of Aquimarina spongiae.</title>
        <authorList>
            <person name="Park S.C."/>
            <person name="Choe H.N."/>
            <person name="Baik K.S."/>
            <person name="Seong C.N."/>
        </authorList>
    </citation>
    <scope>NUCLEOTIDE SEQUENCE [LARGE SCALE GENOMIC DNA]</scope>
    <source>
        <strain evidence="1 2">PSC32</strain>
    </source>
</reference>
<dbReference type="InterPro" id="IPR032710">
    <property type="entry name" value="NTF2-like_dom_sf"/>
</dbReference>
<gene>
    <name evidence="1" type="ORF">U6A24_07840</name>
</gene>
<dbReference type="SUPFAM" id="SSF54427">
    <property type="entry name" value="NTF2-like"/>
    <property type="match status" value="1"/>
</dbReference>
<dbReference type="EMBL" id="JAYKLX010000003">
    <property type="protein sequence ID" value="MEB3345364.1"/>
    <property type="molecule type" value="Genomic_DNA"/>
</dbReference>
<evidence type="ECO:0000313" key="1">
    <source>
        <dbReference type="EMBL" id="MEB3345364.1"/>
    </source>
</evidence>
<sequence length="123" mass="13637">MWTKSNTEKTQIKPSFIGDITTFHHEVALEVLNASKNWIMNFNAGNAVACVKGYDRNVLVRAMPFGIKKGSSEISGFWKPFISSGATNLIYTNVSIEVVNKTTAFLSADRSMNIGKGIIYQEK</sequence>
<name>A0ABU5ZTR9_9FLAO</name>
<protein>
    <submittedName>
        <fullName evidence="1">Uncharacterized protein</fullName>
    </submittedName>
</protein>
<comment type="caution">
    <text evidence="1">The sequence shown here is derived from an EMBL/GenBank/DDBJ whole genome shotgun (WGS) entry which is preliminary data.</text>
</comment>
<dbReference type="RefSeq" id="WP_324179390.1">
    <property type="nucleotide sequence ID" value="NZ_BAABAW010000008.1"/>
</dbReference>
<evidence type="ECO:0000313" key="2">
    <source>
        <dbReference type="Proteomes" id="UP001327027"/>
    </source>
</evidence>
<keyword evidence="2" id="KW-1185">Reference proteome</keyword>